<dbReference type="GO" id="GO:0009099">
    <property type="term" value="P:L-valine biosynthetic process"/>
    <property type="evidence" value="ECO:0007669"/>
    <property type="project" value="UniProtKB-UniRule"/>
</dbReference>
<dbReference type="EC" id="2.2.1.6" evidence="8"/>
<dbReference type="GO" id="GO:0003984">
    <property type="term" value="F:acetolactate synthase activity"/>
    <property type="evidence" value="ECO:0007669"/>
    <property type="project" value="UniProtKB-UniRule"/>
</dbReference>
<comment type="catalytic activity">
    <reaction evidence="7 8">
        <text>2 pyruvate + H(+) = (2S)-2-acetolactate + CO2</text>
        <dbReference type="Rhea" id="RHEA:25249"/>
        <dbReference type="ChEBI" id="CHEBI:15361"/>
        <dbReference type="ChEBI" id="CHEBI:15378"/>
        <dbReference type="ChEBI" id="CHEBI:16526"/>
        <dbReference type="ChEBI" id="CHEBI:58476"/>
        <dbReference type="EC" id="2.2.1.6"/>
    </reaction>
</comment>
<evidence type="ECO:0000256" key="1">
    <source>
        <dbReference type="ARBA" id="ARBA00004974"/>
    </source>
</evidence>
<evidence type="ECO:0000313" key="10">
    <source>
        <dbReference type="EMBL" id="SBN38529.1"/>
    </source>
</evidence>
<reference evidence="10" key="1">
    <citation type="submission" date="2016-05" db="EMBL/GenBank/DDBJ databases">
        <authorList>
            <person name="Lavstsen T."/>
            <person name="Jespersen J.S."/>
        </authorList>
    </citation>
    <scope>NUCLEOTIDE SEQUENCE</scope>
    <source>
        <strain evidence="10">PFRJS10</strain>
    </source>
</reference>
<dbReference type="UniPathway" id="UPA00049">
    <property type="reaction ID" value="UER00059"/>
</dbReference>
<dbReference type="EMBL" id="LT618793">
    <property type="protein sequence ID" value="SCQ77786.1"/>
    <property type="molecule type" value="Genomic_DNA"/>
</dbReference>
<dbReference type="CDD" id="cd04878">
    <property type="entry name" value="ACT_AHAS"/>
    <property type="match status" value="1"/>
</dbReference>
<dbReference type="InterPro" id="IPR002912">
    <property type="entry name" value="ACT_dom"/>
</dbReference>
<dbReference type="Proteomes" id="UP000250080">
    <property type="component" value="Chromosome I"/>
</dbReference>
<dbReference type="NCBIfam" id="TIGR00119">
    <property type="entry name" value="acolac_sm"/>
    <property type="match status" value="1"/>
</dbReference>
<dbReference type="EMBL" id="LT576035">
    <property type="protein sequence ID" value="SBN38529.1"/>
    <property type="molecule type" value="Genomic_DNA"/>
</dbReference>
<dbReference type="RefSeq" id="WP_036940889.1">
    <property type="nucleotide sequence ID" value="NZ_CCYN01000033.1"/>
</dbReference>
<reference evidence="11 12" key="2">
    <citation type="submission" date="2016-09" db="EMBL/GenBank/DDBJ databases">
        <authorList>
            <person name="Laine KS P."/>
        </authorList>
    </citation>
    <scope>NUCLEOTIDE SEQUENCE [LARGE SCALE GENOMIC DNA]</scope>
    <source>
        <strain evidence="11">PFRJS-23</strain>
    </source>
</reference>
<accession>A0A2C7YWT5</accession>
<dbReference type="InterPro" id="IPR054480">
    <property type="entry name" value="AHAS_small-like_ACT"/>
</dbReference>
<comment type="pathway">
    <text evidence="1 8">Amino-acid biosynthesis; L-isoleucine biosynthesis; L-isoleucine from 2-oxobutanoate: step 1/4.</text>
</comment>
<comment type="subunit">
    <text evidence="4 8">Dimer of large and small chains.</text>
</comment>
<keyword evidence="8" id="KW-0808">Transferase</keyword>
<protein>
    <recommendedName>
        <fullName evidence="8">Acetolactate synthase small subunit</fullName>
        <shortName evidence="8">AHAS</shortName>
        <shortName evidence="8">ALS</shortName>
        <ecNumber evidence="8">2.2.1.6</ecNumber>
    </recommendedName>
    <alternativeName>
        <fullName evidence="8">Acetohydroxy-acid synthase small subunit</fullName>
    </alternativeName>
</protein>
<dbReference type="InterPro" id="IPR045865">
    <property type="entry name" value="ACT-like_dom_sf"/>
</dbReference>
<evidence type="ECO:0000256" key="8">
    <source>
        <dbReference type="RuleBase" id="RU368092"/>
    </source>
</evidence>
<feature type="domain" description="ACT" evidence="9">
    <location>
        <begin position="5"/>
        <end position="80"/>
    </location>
</feature>
<dbReference type="FunFam" id="3.30.70.260:FF:000001">
    <property type="entry name" value="Acetolactate synthase, small subunit"/>
    <property type="match status" value="1"/>
</dbReference>
<dbReference type="Gene3D" id="3.30.70.260">
    <property type="match status" value="1"/>
</dbReference>
<dbReference type="UniPathway" id="UPA00047">
    <property type="reaction ID" value="UER00055"/>
</dbReference>
<dbReference type="OrthoDB" id="9787365at2"/>
<evidence type="ECO:0000256" key="4">
    <source>
        <dbReference type="ARBA" id="ARBA00011744"/>
    </source>
</evidence>
<dbReference type="InterPro" id="IPR039557">
    <property type="entry name" value="AHAS_ACT"/>
</dbReference>
<dbReference type="InterPro" id="IPR004789">
    <property type="entry name" value="Acetalactate_synth_ssu"/>
</dbReference>
<dbReference type="AlphaFoldDB" id="A0A2C7YWT5"/>
<dbReference type="FunFam" id="3.30.70.1150:FF:000001">
    <property type="entry name" value="Acetolactate synthase small subunit"/>
    <property type="match status" value="1"/>
</dbReference>
<evidence type="ECO:0000313" key="11">
    <source>
        <dbReference type="EMBL" id="SCQ77786.1"/>
    </source>
</evidence>
<dbReference type="Pfam" id="PF10369">
    <property type="entry name" value="ALS_ss_C"/>
    <property type="match status" value="1"/>
</dbReference>
<dbReference type="Gene3D" id="3.30.70.1150">
    <property type="entry name" value="ACT-like. Chain A, domain 2"/>
    <property type="match status" value="1"/>
</dbReference>
<comment type="pathway">
    <text evidence="2 8">Amino-acid biosynthesis; L-valine biosynthesis; L-valine from pyruvate: step 1/4.</text>
</comment>
<proteinExistence type="inferred from homology"/>
<evidence type="ECO:0000256" key="7">
    <source>
        <dbReference type="ARBA" id="ARBA00048670"/>
    </source>
</evidence>
<dbReference type="InterPro" id="IPR019455">
    <property type="entry name" value="Acetolactate_synth_ssu_C"/>
</dbReference>
<keyword evidence="5 8" id="KW-0028">Amino-acid biosynthesis</keyword>
<dbReference type="PANTHER" id="PTHR30239:SF0">
    <property type="entry name" value="ACETOLACTATE SYNTHASE SMALL SUBUNIT 1, CHLOROPLASTIC"/>
    <property type="match status" value="1"/>
</dbReference>
<evidence type="ECO:0000256" key="5">
    <source>
        <dbReference type="ARBA" id="ARBA00022605"/>
    </source>
</evidence>
<dbReference type="GO" id="GO:0005829">
    <property type="term" value="C:cytosol"/>
    <property type="evidence" value="ECO:0007669"/>
    <property type="project" value="TreeGrafter"/>
</dbReference>
<comment type="similarity">
    <text evidence="3 8">Belongs to the acetolactate synthase small subunit family.</text>
</comment>
<organism evidence="11 12">
    <name type="scientific">Propionibacterium freudenreichii</name>
    <dbReference type="NCBI Taxonomy" id="1744"/>
    <lineage>
        <taxon>Bacteria</taxon>
        <taxon>Bacillati</taxon>
        <taxon>Actinomycetota</taxon>
        <taxon>Actinomycetes</taxon>
        <taxon>Propionibacteriales</taxon>
        <taxon>Propionibacteriaceae</taxon>
        <taxon>Propionibacterium</taxon>
    </lineage>
</organism>
<evidence type="ECO:0000256" key="2">
    <source>
        <dbReference type="ARBA" id="ARBA00005025"/>
    </source>
</evidence>
<dbReference type="PROSITE" id="PS51671">
    <property type="entry name" value="ACT"/>
    <property type="match status" value="1"/>
</dbReference>
<gene>
    <name evidence="10" type="ORF">PFR_JS10_886</name>
    <name evidence="11" type="ORF">PFR_JS23_912</name>
</gene>
<evidence type="ECO:0000313" key="12">
    <source>
        <dbReference type="Proteomes" id="UP000250080"/>
    </source>
</evidence>
<comment type="function">
    <text evidence="8">Catalyzes the conversion of 2 pyruvate molecules into acetolactate in the first common step of the biosynthetic pathway of the branched-amino acids such as leucine, isoleucine, and valine.</text>
</comment>
<dbReference type="GO" id="GO:1990610">
    <property type="term" value="F:acetolactate synthase regulator activity"/>
    <property type="evidence" value="ECO:0007669"/>
    <property type="project" value="UniProtKB-UniRule"/>
</dbReference>
<dbReference type="PANTHER" id="PTHR30239">
    <property type="entry name" value="ACETOLACTATE SYNTHASE SMALL SUBUNIT"/>
    <property type="match status" value="1"/>
</dbReference>
<keyword evidence="6 8" id="KW-0100">Branched-chain amino acid biosynthesis</keyword>
<sequence length="175" mass="19091">MSRHTLSVLVSNHSGVLARVAGLISRRGFNIESLAVGTTEHPDVSRMTIVMDMADERVAEQVVKQLNKLIEVYKIVELGDDAVNHEMLMVKVRCTDHNRPAIIDLANLFRAHVVDVSPESVTVEVTGGQSKIAALTTMLTPYGIIELVQSGQVALDRGSKSINEKKRPALAKHSS</sequence>
<dbReference type="InterPro" id="IPR027271">
    <property type="entry name" value="Acetolactate_synth/TF_NikR_C"/>
</dbReference>
<evidence type="ECO:0000259" key="9">
    <source>
        <dbReference type="PROSITE" id="PS51671"/>
    </source>
</evidence>
<evidence type="ECO:0000256" key="3">
    <source>
        <dbReference type="ARBA" id="ARBA00006341"/>
    </source>
</evidence>
<dbReference type="NCBIfam" id="NF008864">
    <property type="entry name" value="PRK11895.1"/>
    <property type="match status" value="1"/>
</dbReference>
<evidence type="ECO:0000256" key="6">
    <source>
        <dbReference type="ARBA" id="ARBA00023304"/>
    </source>
</evidence>
<name>A0A2C7YWT5_9ACTN</name>
<dbReference type="Pfam" id="PF22629">
    <property type="entry name" value="ACT_AHAS_ss"/>
    <property type="match status" value="1"/>
</dbReference>
<dbReference type="GO" id="GO:0009097">
    <property type="term" value="P:isoleucine biosynthetic process"/>
    <property type="evidence" value="ECO:0007669"/>
    <property type="project" value="UniProtKB-UniRule"/>
</dbReference>
<dbReference type="SUPFAM" id="SSF55021">
    <property type="entry name" value="ACT-like"/>
    <property type="match status" value="2"/>
</dbReference>